<gene>
    <name evidence="2" type="ORF">COW36_21795</name>
</gene>
<accession>A0A2M7FYH5</accession>
<evidence type="ECO:0000256" key="1">
    <source>
        <dbReference type="SAM" id="MobiDB-lite"/>
    </source>
</evidence>
<dbReference type="AlphaFoldDB" id="A0A2M7FYH5"/>
<dbReference type="EMBL" id="PFFQ01000060">
    <property type="protein sequence ID" value="PIW14403.1"/>
    <property type="molecule type" value="Genomic_DNA"/>
</dbReference>
<comment type="caution">
    <text evidence="2">The sequence shown here is derived from an EMBL/GenBank/DDBJ whole genome shotgun (WGS) entry which is preliminary data.</text>
</comment>
<name>A0A2M7FYH5_9BACT</name>
<feature type="region of interest" description="Disordered" evidence="1">
    <location>
        <begin position="21"/>
        <end position="71"/>
    </location>
</feature>
<feature type="compositionally biased region" description="Polar residues" evidence="1">
    <location>
        <begin position="226"/>
        <end position="235"/>
    </location>
</feature>
<evidence type="ECO:0000313" key="2">
    <source>
        <dbReference type="EMBL" id="PIW14403.1"/>
    </source>
</evidence>
<dbReference type="Proteomes" id="UP000231019">
    <property type="component" value="Unassembled WGS sequence"/>
</dbReference>
<proteinExistence type="predicted"/>
<feature type="compositionally biased region" description="Polar residues" evidence="1">
    <location>
        <begin position="25"/>
        <end position="52"/>
    </location>
</feature>
<evidence type="ECO:0000313" key="3">
    <source>
        <dbReference type="Proteomes" id="UP000231019"/>
    </source>
</evidence>
<sequence length="546" mass="58901">MPNVSNFSSTSQYLVNTRTDIDSVSKGQQGGSILSNSSTWSPSEVSTDTENAPSHLPDLGTESKGPVYSTETDLQGTWQGVRPTSADFEASQLNFGANQKTDSQGSLEFRQKISMGLKKGSSDTPAPLISGVRRLSEKPSYTQTDVSVQLGMTKRDAEGNELFAIDHTQRFLENGDQATETAGTYHASPDLQLNGSYATEKDSQTTTLGFNYSHTEKLPDPPEGQATATTENPSKTEGEQASPPDPKTFSVSGEIQQNQTLEAHKQSLSAGVSYGDTSINYGQERIDPTQLTEGFALPQTQQNISANTKLGKDLSVGVSQKQTVASFLDCDSNGNSIVGRNTTTSTDANLDYEISKATTLGYVHSREVLTSSSQSGVVNSTESNQVNLKHTFNTYLSGALSYTNKVNNAELYSAKLTITDPASPEPTTDTAVDPNTGAETPAPQADLPYSSVSSKWEFQIDQERSKIDPQLNNRNYTVSYSTQRPDDGVAMDCKYSRYIPQGGQAKWDSSIRLYGDGTQAIPLVAELKLSSDQASPSFNLSASWNF</sequence>
<protein>
    <submittedName>
        <fullName evidence="2">Uncharacterized protein</fullName>
    </submittedName>
</protein>
<feature type="region of interest" description="Disordered" evidence="1">
    <location>
        <begin position="417"/>
        <end position="448"/>
    </location>
</feature>
<reference evidence="2 3" key="1">
    <citation type="submission" date="2017-09" db="EMBL/GenBank/DDBJ databases">
        <title>Depth-based differentiation of microbial function through sediment-hosted aquifers and enrichment of novel symbionts in the deep terrestrial subsurface.</title>
        <authorList>
            <person name="Probst A.J."/>
            <person name="Ladd B."/>
            <person name="Jarett J.K."/>
            <person name="Geller-Mcgrath D.E."/>
            <person name="Sieber C.M."/>
            <person name="Emerson J.B."/>
            <person name="Anantharaman K."/>
            <person name="Thomas B.C."/>
            <person name="Malmstrom R."/>
            <person name="Stieglmeier M."/>
            <person name="Klingl A."/>
            <person name="Woyke T."/>
            <person name="Ryan C.M."/>
            <person name="Banfield J.F."/>
        </authorList>
    </citation>
    <scope>NUCLEOTIDE SEQUENCE [LARGE SCALE GENOMIC DNA]</scope>
    <source>
        <strain evidence="2">CG17_big_fil_post_rev_8_21_14_2_50_48_46</strain>
    </source>
</reference>
<feature type="region of interest" description="Disordered" evidence="1">
    <location>
        <begin position="211"/>
        <end position="252"/>
    </location>
</feature>
<organism evidence="2 3">
    <name type="scientific">bacterium (Candidatus Blackallbacteria) CG17_big_fil_post_rev_8_21_14_2_50_48_46</name>
    <dbReference type="NCBI Taxonomy" id="2014261"/>
    <lineage>
        <taxon>Bacteria</taxon>
        <taxon>Candidatus Blackallbacteria</taxon>
    </lineage>
</organism>